<gene>
    <name evidence="1" type="ORF">QQZ08_001643</name>
</gene>
<reference evidence="1 2" key="1">
    <citation type="journal article" date="2025" name="Microbiol. Resour. Announc.">
        <title>Draft genome sequences for Neonectria magnoliae and Neonectria punicea, canker pathogens of Liriodendron tulipifera and Acer saccharum in West Virginia.</title>
        <authorList>
            <person name="Petronek H.M."/>
            <person name="Kasson M.T."/>
            <person name="Metheny A.M."/>
            <person name="Stauder C.M."/>
            <person name="Lovett B."/>
            <person name="Lynch S.C."/>
            <person name="Garnas J.R."/>
            <person name="Kasson L.R."/>
            <person name="Stajich J.E."/>
        </authorList>
    </citation>
    <scope>NUCLEOTIDE SEQUENCE [LARGE SCALE GENOMIC DNA]</scope>
    <source>
        <strain evidence="1 2">NRRL 64651</strain>
    </source>
</reference>
<keyword evidence="2" id="KW-1185">Reference proteome</keyword>
<accession>A0ABR1IEX5</accession>
<sequence length="186" mass="20924">MAMVVGEALQCPLIDFWVNEGLLFSPFIPFNIIFCNIVETSEASDLQYLLQVVDVLESTSQISHYSAACAKQLRIFKALHDVARKYVEIKSKTRQDPIIGGDINRLDIETYMSTNVAEPDSLALSTFAMPTPASVGIREQAESNSEHGLMHLNDQISDDFGMERILSGAELGDWFHRSHQVMRIFR</sequence>
<dbReference type="EMBL" id="JAZAVK010000009">
    <property type="protein sequence ID" value="KAK7431706.1"/>
    <property type="molecule type" value="Genomic_DNA"/>
</dbReference>
<evidence type="ECO:0000313" key="1">
    <source>
        <dbReference type="EMBL" id="KAK7431706.1"/>
    </source>
</evidence>
<evidence type="ECO:0000313" key="2">
    <source>
        <dbReference type="Proteomes" id="UP001498421"/>
    </source>
</evidence>
<proteinExistence type="predicted"/>
<protein>
    <submittedName>
        <fullName evidence="1">Uncharacterized protein</fullName>
    </submittedName>
</protein>
<dbReference type="Proteomes" id="UP001498421">
    <property type="component" value="Unassembled WGS sequence"/>
</dbReference>
<comment type="caution">
    <text evidence="1">The sequence shown here is derived from an EMBL/GenBank/DDBJ whole genome shotgun (WGS) entry which is preliminary data.</text>
</comment>
<organism evidence="1 2">
    <name type="scientific">Neonectria magnoliae</name>
    <dbReference type="NCBI Taxonomy" id="2732573"/>
    <lineage>
        <taxon>Eukaryota</taxon>
        <taxon>Fungi</taxon>
        <taxon>Dikarya</taxon>
        <taxon>Ascomycota</taxon>
        <taxon>Pezizomycotina</taxon>
        <taxon>Sordariomycetes</taxon>
        <taxon>Hypocreomycetidae</taxon>
        <taxon>Hypocreales</taxon>
        <taxon>Nectriaceae</taxon>
        <taxon>Neonectria</taxon>
    </lineage>
</organism>
<name>A0ABR1IEX5_9HYPO</name>